<accession>A0A2P2NEG3</accession>
<name>A0A2P2NEG3_RHIMU</name>
<evidence type="ECO:0000313" key="1">
    <source>
        <dbReference type="EMBL" id="MBX40886.1"/>
    </source>
</evidence>
<dbReference type="AlphaFoldDB" id="A0A2P2NEG3"/>
<proteinExistence type="predicted"/>
<protein>
    <submittedName>
        <fullName evidence="1">Uncharacterized protein</fullName>
    </submittedName>
</protein>
<organism evidence="1">
    <name type="scientific">Rhizophora mucronata</name>
    <name type="common">Asiatic mangrove</name>
    <dbReference type="NCBI Taxonomy" id="61149"/>
    <lineage>
        <taxon>Eukaryota</taxon>
        <taxon>Viridiplantae</taxon>
        <taxon>Streptophyta</taxon>
        <taxon>Embryophyta</taxon>
        <taxon>Tracheophyta</taxon>
        <taxon>Spermatophyta</taxon>
        <taxon>Magnoliopsida</taxon>
        <taxon>eudicotyledons</taxon>
        <taxon>Gunneridae</taxon>
        <taxon>Pentapetalae</taxon>
        <taxon>rosids</taxon>
        <taxon>fabids</taxon>
        <taxon>Malpighiales</taxon>
        <taxon>Rhizophoraceae</taxon>
        <taxon>Rhizophora</taxon>
    </lineage>
</organism>
<reference evidence="1" key="1">
    <citation type="submission" date="2018-02" db="EMBL/GenBank/DDBJ databases">
        <title>Rhizophora mucronata_Transcriptome.</title>
        <authorList>
            <person name="Meera S.P."/>
            <person name="Sreeshan A."/>
            <person name="Augustine A."/>
        </authorList>
    </citation>
    <scope>NUCLEOTIDE SEQUENCE</scope>
    <source>
        <tissue evidence="1">Leaf</tissue>
    </source>
</reference>
<dbReference type="EMBL" id="GGEC01060402">
    <property type="protein sequence ID" value="MBX40886.1"/>
    <property type="molecule type" value="Transcribed_RNA"/>
</dbReference>
<sequence>MRTVVKHPMFFQMHQPHGYYWYYWMTQVCQNYLQYS</sequence>